<dbReference type="EMBL" id="QKUF01000036">
    <property type="protein sequence ID" value="PZW21117.1"/>
    <property type="molecule type" value="Genomic_DNA"/>
</dbReference>
<keyword evidence="1" id="KW-0175">Coiled coil</keyword>
<keyword evidence="3" id="KW-1185">Reference proteome</keyword>
<accession>A0A326TW88</accession>
<organism evidence="2 3">
    <name type="scientific">Thermosporothrix hazakensis</name>
    <dbReference type="NCBI Taxonomy" id="644383"/>
    <lineage>
        <taxon>Bacteria</taxon>
        <taxon>Bacillati</taxon>
        <taxon>Chloroflexota</taxon>
        <taxon>Ktedonobacteria</taxon>
        <taxon>Ktedonobacterales</taxon>
        <taxon>Thermosporotrichaceae</taxon>
        <taxon>Thermosporothrix</taxon>
    </lineage>
</organism>
<dbReference type="AlphaFoldDB" id="A0A326TW88"/>
<gene>
    <name evidence="2" type="ORF">EI42_05653</name>
</gene>
<feature type="coiled-coil region" evidence="1">
    <location>
        <begin position="35"/>
        <end position="91"/>
    </location>
</feature>
<sequence length="106" mass="12055">MRLSGTPVPSTHYISIAPELTKAAQEEARTERDAAEVAICQMEAMELQVQQLQAKHQEQLTEGGRDDQKQLAGAEEHIQALRQKIVKQREKKNCCFRPTVQPFRRA</sequence>
<protein>
    <submittedName>
        <fullName evidence="2">Uncharacterized protein</fullName>
    </submittedName>
</protein>
<evidence type="ECO:0000313" key="3">
    <source>
        <dbReference type="Proteomes" id="UP000248806"/>
    </source>
</evidence>
<name>A0A326TW88_THEHA</name>
<comment type="caution">
    <text evidence="2">The sequence shown here is derived from an EMBL/GenBank/DDBJ whole genome shotgun (WGS) entry which is preliminary data.</text>
</comment>
<evidence type="ECO:0000313" key="2">
    <source>
        <dbReference type="EMBL" id="PZW21117.1"/>
    </source>
</evidence>
<evidence type="ECO:0000256" key="1">
    <source>
        <dbReference type="SAM" id="Coils"/>
    </source>
</evidence>
<proteinExistence type="predicted"/>
<reference evidence="2 3" key="1">
    <citation type="submission" date="2018-06" db="EMBL/GenBank/DDBJ databases">
        <title>Genomic Encyclopedia of Archaeal and Bacterial Type Strains, Phase II (KMG-II): from individual species to whole genera.</title>
        <authorList>
            <person name="Goeker M."/>
        </authorList>
    </citation>
    <scope>NUCLEOTIDE SEQUENCE [LARGE SCALE GENOMIC DNA]</scope>
    <source>
        <strain evidence="2 3">ATCC BAA-1881</strain>
    </source>
</reference>
<dbReference type="Proteomes" id="UP000248806">
    <property type="component" value="Unassembled WGS sequence"/>
</dbReference>